<proteinExistence type="predicted"/>
<dbReference type="GO" id="GO:0003677">
    <property type="term" value="F:DNA binding"/>
    <property type="evidence" value="ECO:0007669"/>
    <property type="project" value="UniProtKB-KW"/>
</dbReference>
<dbReference type="PANTHER" id="PTHR46797:SF2">
    <property type="entry name" value="TRANSCRIPTIONAL REGULATOR"/>
    <property type="match status" value="1"/>
</dbReference>
<evidence type="ECO:0000313" key="3">
    <source>
        <dbReference type="EMBL" id="HIU21978.1"/>
    </source>
</evidence>
<dbReference type="AlphaFoldDB" id="A0A9D1HUP2"/>
<keyword evidence="1" id="KW-0238">DNA-binding</keyword>
<dbReference type="SUPFAM" id="SSF47413">
    <property type="entry name" value="lambda repressor-like DNA-binding domains"/>
    <property type="match status" value="1"/>
</dbReference>
<dbReference type="Gene3D" id="1.10.260.40">
    <property type="entry name" value="lambda repressor-like DNA-binding domains"/>
    <property type="match status" value="1"/>
</dbReference>
<evidence type="ECO:0000259" key="2">
    <source>
        <dbReference type="PROSITE" id="PS50943"/>
    </source>
</evidence>
<dbReference type="Proteomes" id="UP000824087">
    <property type="component" value="Unassembled WGS sequence"/>
</dbReference>
<reference evidence="3" key="1">
    <citation type="submission" date="2020-10" db="EMBL/GenBank/DDBJ databases">
        <authorList>
            <person name="Gilroy R."/>
        </authorList>
    </citation>
    <scope>NUCLEOTIDE SEQUENCE</scope>
    <source>
        <strain evidence="3">CHK197-8231</strain>
    </source>
</reference>
<dbReference type="SMART" id="SM00530">
    <property type="entry name" value="HTH_XRE"/>
    <property type="match status" value="1"/>
</dbReference>
<organism evidence="3 4">
    <name type="scientific">Candidatus Fimihabitans intestinipullorum</name>
    <dbReference type="NCBI Taxonomy" id="2840820"/>
    <lineage>
        <taxon>Bacteria</taxon>
        <taxon>Bacillati</taxon>
        <taxon>Mycoplasmatota</taxon>
        <taxon>Mycoplasmatota incertae sedis</taxon>
        <taxon>Candidatus Fimihabitans</taxon>
    </lineage>
</organism>
<dbReference type="PROSITE" id="PS50943">
    <property type="entry name" value="HTH_CROC1"/>
    <property type="match status" value="1"/>
</dbReference>
<dbReference type="PANTHER" id="PTHR46797">
    <property type="entry name" value="HTH-TYPE TRANSCRIPTIONAL REGULATOR"/>
    <property type="match status" value="1"/>
</dbReference>
<comment type="caution">
    <text evidence="3">The sequence shown here is derived from an EMBL/GenBank/DDBJ whole genome shotgun (WGS) entry which is preliminary data.</text>
</comment>
<dbReference type="EMBL" id="DVML01000002">
    <property type="protein sequence ID" value="HIU21978.1"/>
    <property type="molecule type" value="Genomic_DNA"/>
</dbReference>
<dbReference type="Pfam" id="PF12844">
    <property type="entry name" value="HTH_19"/>
    <property type="match status" value="1"/>
</dbReference>
<feature type="domain" description="HTH cro/C1-type" evidence="2">
    <location>
        <begin position="17"/>
        <end position="72"/>
    </location>
</feature>
<dbReference type="CDD" id="cd00093">
    <property type="entry name" value="HTH_XRE"/>
    <property type="match status" value="1"/>
</dbReference>
<accession>A0A9D1HUP2</accession>
<evidence type="ECO:0000256" key="1">
    <source>
        <dbReference type="ARBA" id="ARBA00023125"/>
    </source>
</evidence>
<name>A0A9D1HUP2_9BACT</name>
<dbReference type="InterPro" id="IPR050807">
    <property type="entry name" value="TransReg_Diox_bact_type"/>
</dbReference>
<gene>
    <name evidence="3" type="ORF">IAD49_00130</name>
</gene>
<dbReference type="InterPro" id="IPR010982">
    <property type="entry name" value="Lambda_DNA-bd_dom_sf"/>
</dbReference>
<dbReference type="GO" id="GO:0005829">
    <property type="term" value="C:cytosol"/>
    <property type="evidence" value="ECO:0007669"/>
    <property type="project" value="TreeGrafter"/>
</dbReference>
<evidence type="ECO:0000313" key="4">
    <source>
        <dbReference type="Proteomes" id="UP000824087"/>
    </source>
</evidence>
<sequence>MKDTTQYDIYNIIGKNIKKYRKKAGLTQKKLAESLLLSESFIAKLESVTYQTISIDTLDQIAHKLNTHISKFFLDDEEE</sequence>
<reference evidence="3" key="2">
    <citation type="journal article" date="2021" name="PeerJ">
        <title>Extensive microbial diversity within the chicken gut microbiome revealed by metagenomics and culture.</title>
        <authorList>
            <person name="Gilroy R."/>
            <person name="Ravi A."/>
            <person name="Getino M."/>
            <person name="Pursley I."/>
            <person name="Horton D.L."/>
            <person name="Alikhan N.F."/>
            <person name="Baker D."/>
            <person name="Gharbi K."/>
            <person name="Hall N."/>
            <person name="Watson M."/>
            <person name="Adriaenssens E.M."/>
            <person name="Foster-Nyarko E."/>
            <person name="Jarju S."/>
            <person name="Secka A."/>
            <person name="Antonio M."/>
            <person name="Oren A."/>
            <person name="Chaudhuri R.R."/>
            <person name="La Ragione R."/>
            <person name="Hildebrand F."/>
            <person name="Pallen M.J."/>
        </authorList>
    </citation>
    <scope>NUCLEOTIDE SEQUENCE</scope>
    <source>
        <strain evidence="3">CHK197-8231</strain>
    </source>
</reference>
<dbReference type="GO" id="GO:0003700">
    <property type="term" value="F:DNA-binding transcription factor activity"/>
    <property type="evidence" value="ECO:0007669"/>
    <property type="project" value="TreeGrafter"/>
</dbReference>
<dbReference type="InterPro" id="IPR001387">
    <property type="entry name" value="Cro/C1-type_HTH"/>
</dbReference>
<protein>
    <submittedName>
        <fullName evidence="3">Helix-turn-helix transcriptional regulator</fullName>
    </submittedName>
</protein>